<sequence length="118" mass="13497">MYVAFLCMSHTWMEPSAKEEVYLEHQLCKFSKTHGGWSSSVFTGVAVFSLELQLLHFSKRLLRTTYMASRSQGMLLPELGRSFVVKCAKAFVKNERAGIFRPNRPSGLLITMILFNMK</sequence>
<protein>
    <submittedName>
        <fullName evidence="1">Uncharacterized protein</fullName>
    </submittedName>
</protein>
<accession>A0ABP1BRQ6</accession>
<name>A0ABP1BRQ6_9BRYO</name>
<proteinExistence type="predicted"/>
<gene>
    <name evidence="1" type="ORF">CSSPJE1EN2_LOCUS20492</name>
</gene>
<dbReference type="EMBL" id="OZ023707">
    <property type="protein sequence ID" value="CAK9878712.1"/>
    <property type="molecule type" value="Genomic_DNA"/>
</dbReference>
<evidence type="ECO:0000313" key="1">
    <source>
        <dbReference type="EMBL" id="CAK9878712.1"/>
    </source>
</evidence>
<organism evidence="1 2">
    <name type="scientific">Sphagnum jensenii</name>
    <dbReference type="NCBI Taxonomy" id="128206"/>
    <lineage>
        <taxon>Eukaryota</taxon>
        <taxon>Viridiplantae</taxon>
        <taxon>Streptophyta</taxon>
        <taxon>Embryophyta</taxon>
        <taxon>Bryophyta</taxon>
        <taxon>Sphagnophytina</taxon>
        <taxon>Sphagnopsida</taxon>
        <taxon>Sphagnales</taxon>
        <taxon>Sphagnaceae</taxon>
        <taxon>Sphagnum</taxon>
    </lineage>
</organism>
<evidence type="ECO:0000313" key="2">
    <source>
        <dbReference type="Proteomes" id="UP001497522"/>
    </source>
</evidence>
<reference evidence="1" key="1">
    <citation type="submission" date="2024-03" db="EMBL/GenBank/DDBJ databases">
        <authorList>
            <consortium name="ELIXIR-Norway"/>
            <consortium name="Elixir Norway"/>
        </authorList>
    </citation>
    <scope>NUCLEOTIDE SEQUENCE</scope>
</reference>
<keyword evidence="2" id="KW-1185">Reference proteome</keyword>
<dbReference type="Proteomes" id="UP001497522">
    <property type="component" value="Chromosome 6"/>
</dbReference>